<comment type="caution">
    <text evidence="1">The sequence shown here is derived from an EMBL/GenBank/DDBJ whole genome shotgun (WGS) entry which is preliminary data.</text>
</comment>
<dbReference type="RefSeq" id="WP_102082153.1">
    <property type="nucleotide sequence ID" value="NZ_PJCP01000017.1"/>
</dbReference>
<dbReference type="EMBL" id="PJCP01000017">
    <property type="protein sequence ID" value="PLV22605.1"/>
    <property type="molecule type" value="Genomic_DNA"/>
</dbReference>
<accession>A0AAX0VTD7</accession>
<dbReference type="EMBL" id="PJCQ01000017">
    <property type="protein sequence ID" value="PLV17807.1"/>
    <property type="molecule type" value="Genomic_DNA"/>
</dbReference>
<dbReference type="Proteomes" id="UP000234839">
    <property type="component" value="Unassembled WGS sequence"/>
</dbReference>
<evidence type="ECO:0000313" key="3">
    <source>
        <dbReference type="Proteomes" id="UP000234839"/>
    </source>
</evidence>
<sequence>MSWFRKLSLRLFPDKRPAWVQQQERDFIAAVNSLKTLHVHEGGRMSIDPEEIREQVMESRERLKEFVQRAER</sequence>
<proteinExistence type="predicted"/>
<name>A0AAX0VTD7_9PSED</name>
<evidence type="ECO:0000313" key="1">
    <source>
        <dbReference type="EMBL" id="PLV17807.1"/>
    </source>
</evidence>
<evidence type="ECO:0000313" key="2">
    <source>
        <dbReference type="EMBL" id="PLV22605.1"/>
    </source>
</evidence>
<dbReference type="AlphaFoldDB" id="A0AAX0VTD7"/>
<reference evidence="3 4" key="1">
    <citation type="submission" date="2017-12" db="EMBL/GenBank/DDBJ databases">
        <title>Detection of the carbapenemase gene blaVIM-5 in members of the Pseudomonas putida group isolated from polluted Nigerian wetlands.</title>
        <authorList>
            <person name="Adelowo O."/>
            <person name="Vollmers J."/>
            <person name="Maeusezahl I."/>
            <person name="Kaster A.-K."/>
            <person name="Mueller J.A."/>
        </authorList>
    </citation>
    <scope>NUCLEOTIDE SEQUENCE [LARGE SCALE GENOMIC DNA]</scope>
    <source>
        <strain evidence="2 3">MR119</strain>
        <strain evidence="1 4">MR144</strain>
    </source>
</reference>
<protein>
    <submittedName>
        <fullName evidence="1">Uncharacterized protein</fullName>
    </submittedName>
</protein>
<evidence type="ECO:0000313" key="4">
    <source>
        <dbReference type="Proteomes" id="UP000234878"/>
    </source>
</evidence>
<gene>
    <name evidence="1" type="ORF">CXG49_17625</name>
    <name evidence="2" type="ORF">CXG53_18830</name>
</gene>
<dbReference type="Proteomes" id="UP000234878">
    <property type="component" value="Unassembled WGS sequence"/>
</dbReference>
<organism evidence="1 4">
    <name type="scientific">Pseudomonas guariconensis</name>
    <dbReference type="NCBI Taxonomy" id="1288410"/>
    <lineage>
        <taxon>Bacteria</taxon>
        <taxon>Pseudomonadati</taxon>
        <taxon>Pseudomonadota</taxon>
        <taxon>Gammaproteobacteria</taxon>
        <taxon>Pseudomonadales</taxon>
        <taxon>Pseudomonadaceae</taxon>
        <taxon>Pseudomonas</taxon>
    </lineage>
</organism>
<keyword evidence="3" id="KW-1185">Reference proteome</keyword>